<evidence type="ECO:0000256" key="7">
    <source>
        <dbReference type="SAM" id="Coils"/>
    </source>
</evidence>
<organism evidence="10 11">
    <name type="scientific">Trypanosoma brucei gambiense (strain MHOM/CI/86/DAL972)</name>
    <dbReference type="NCBI Taxonomy" id="679716"/>
    <lineage>
        <taxon>Eukaryota</taxon>
        <taxon>Discoba</taxon>
        <taxon>Euglenozoa</taxon>
        <taxon>Kinetoplastea</taxon>
        <taxon>Metakinetoplastina</taxon>
        <taxon>Trypanosomatida</taxon>
        <taxon>Trypanosomatidae</taxon>
        <taxon>Trypanosoma</taxon>
    </lineage>
</organism>
<dbReference type="GO" id="GO:0051231">
    <property type="term" value="P:spindle elongation"/>
    <property type="evidence" value="ECO:0007669"/>
    <property type="project" value="TreeGrafter"/>
</dbReference>
<feature type="coiled-coil region" evidence="7">
    <location>
        <begin position="664"/>
        <end position="705"/>
    </location>
</feature>
<dbReference type="GO" id="GO:0005875">
    <property type="term" value="C:microtubule associated complex"/>
    <property type="evidence" value="ECO:0007669"/>
    <property type="project" value="TreeGrafter"/>
</dbReference>
<dbReference type="GO" id="GO:0005737">
    <property type="term" value="C:cytoplasm"/>
    <property type="evidence" value="ECO:0007669"/>
    <property type="project" value="UniProtKB-SubCell"/>
</dbReference>
<evidence type="ECO:0000256" key="3">
    <source>
        <dbReference type="ARBA" id="ARBA00022741"/>
    </source>
</evidence>
<evidence type="ECO:0000256" key="5">
    <source>
        <dbReference type="ARBA" id="ARBA00023054"/>
    </source>
</evidence>
<reference evidence="11" key="1">
    <citation type="journal article" date="2010" name="PLoS Negl. Trop. Dis.">
        <title>The genome sequence of Trypanosoma brucei gambiense, causative agent of chronic human african trypanosomiasis.</title>
        <authorList>
            <person name="Jackson A.P."/>
            <person name="Sanders M."/>
            <person name="Berry A."/>
            <person name="McQuillan J."/>
            <person name="Aslett M.A."/>
            <person name="Quail M.A."/>
            <person name="Chukualim B."/>
            <person name="Capewell P."/>
            <person name="MacLeod A."/>
            <person name="Melville S.E."/>
            <person name="Gibson W."/>
            <person name="Barry J.D."/>
            <person name="Berriman M."/>
            <person name="Hertz-Fowler C."/>
        </authorList>
    </citation>
    <scope>NUCLEOTIDE SEQUENCE [LARGE SCALE GENOMIC DNA]</scope>
    <source>
        <strain evidence="11">MHOM/CI/86/DAL972</strain>
    </source>
</reference>
<keyword evidence="6" id="KW-0505">Motor protein</keyword>
<gene>
    <name evidence="10" type="ORF">TbgDal_X15050</name>
</gene>
<evidence type="ECO:0000256" key="2">
    <source>
        <dbReference type="ARBA" id="ARBA00022490"/>
    </source>
</evidence>
<dbReference type="AlphaFoldDB" id="D0A562"/>
<keyword evidence="5 7" id="KW-0175">Coiled coil</keyword>
<dbReference type="InterPro" id="IPR027417">
    <property type="entry name" value="P-loop_NTPase"/>
</dbReference>
<feature type="compositionally biased region" description="Low complexity" evidence="8">
    <location>
        <begin position="124"/>
        <end position="135"/>
    </location>
</feature>
<feature type="compositionally biased region" description="Low complexity" evidence="8">
    <location>
        <begin position="1068"/>
        <end position="1077"/>
    </location>
</feature>
<comment type="subcellular location">
    <subcellularLocation>
        <location evidence="1">Cytoplasm</location>
    </subcellularLocation>
</comment>
<keyword evidence="2" id="KW-0963">Cytoplasm</keyword>
<dbReference type="PANTHER" id="PTHR47969:SF15">
    <property type="entry name" value="CHROMOSOME-ASSOCIATED KINESIN KIF4A-RELATED"/>
    <property type="match status" value="1"/>
</dbReference>
<feature type="coiled-coil region" evidence="7">
    <location>
        <begin position="898"/>
        <end position="960"/>
    </location>
</feature>
<dbReference type="VEuPathDB" id="TriTrypDB:Tbg972.10.15050"/>
<proteinExistence type="inferred from homology"/>
<dbReference type="RefSeq" id="XP_011778670.1">
    <property type="nucleotide sequence ID" value="XM_011780368.1"/>
</dbReference>
<comment type="similarity">
    <text evidence="6">Belongs to the TRAFAC class myosin-kinesin ATPase superfamily. Kinesin family.</text>
</comment>
<evidence type="ECO:0000256" key="4">
    <source>
        <dbReference type="ARBA" id="ARBA00022840"/>
    </source>
</evidence>
<feature type="region of interest" description="Disordered" evidence="8">
    <location>
        <begin position="495"/>
        <end position="547"/>
    </location>
</feature>
<sequence>MMSSSSSAQVLAGIPQIGATTPVTTQSTVKREGSTPVRCRGKVERTPRGSQSSQDAVRVAVRVKPSSDNSNLLRYVIETGTLTTTPRTGCRRESARIGSANQCAKSAEEAANIGGGGQGDERGSLSNMSLSSSSNINGGPVMTGRGATRPVPCFAPIAGTEEGNMLTVITPTADGAKEVQRTYEFGRVFGPSVSDSEICESIVPGIVEQLRAGFNACVLCYGQTGSGKTHTINVLAPAFINALFDNLDAENDIVELSYIQIYNNNAYNLLGRGKSEHGMLLQKPLGTAVPEPRYLVQNATLAIARIAEAQRKRFVSHHALNARSSRSHVLLSLHVTKCVGGIPVFTSRLTLGDLAGSERVKRTGVVGDELGEAIAINKSLSVLHSVIRATAEEADVLPVRESMLTLYLASTLADCYLLLIATVSLDKRSAAETKSSLDFATTAKRCVLTKTKERVRDLLMRNGCSFEEAYGNLTREIETLRHRVATLQEEVNIEKQLSSLTRREKHAPNSNDGMDHEGKEPEQPQKVNGDAATNTENSLANASGANSAEDPVIRDHVVALERQCAIFQSVLRERERDLCSLESRGDVAEELRQELEQRVRQCDEAQQTLEEAVLEVGTSELLHKVTDTFRWMQEQFDSMSEQKQVMAKTVEAMRSEQKRTMAELLEARKHIVQTEKSCEELRQRLERVTNENTGLTDQLEELNLKLLHEYAERVIREETVAWFKASGERAEECERLTTAFEDQRNLCDVLQSRLTSTEEELERGNKEHCALLQEMQKKDEAFRSIWILLTPQQKARFMSVGYGGDVVENSGSASLHQGHENVQLRSQVRTLKKQLEDEILCSRERDYRIEDLECENRLLQERLLHRENEYKSLVALDQDYMDEREQMEGQIAHLYTYIEEHNMKQRTSERQLREVQIEWEKLNEEYCNSQREVAELTAKLNKAKEEIRIQEANKHVLKNRHQHESRERDMKLAVLQHQLAVKQRTTDEVSRRLGLAERRRQHVAATVTAHKHHSDLVRRKAMKRNPELLRCQVGQPITTSQLIRATSLQTSLKRGHSQRPQRDAPKGLLRSRSSVSVDAAAGMRWDSRSSSNNQNGYVRRRTFSLNKQRDAPARSKFARTNSTLVERPALFF</sequence>
<dbReference type="GO" id="GO:0007018">
    <property type="term" value="P:microtubule-based movement"/>
    <property type="evidence" value="ECO:0007669"/>
    <property type="project" value="InterPro"/>
</dbReference>
<dbReference type="SUPFAM" id="SSF52540">
    <property type="entry name" value="P-loop containing nucleoside triphosphate hydrolases"/>
    <property type="match status" value="1"/>
</dbReference>
<dbReference type="GO" id="GO:0008017">
    <property type="term" value="F:microtubule binding"/>
    <property type="evidence" value="ECO:0007669"/>
    <property type="project" value="InterPro"/>
</dbReference>
<dbReference type="Pfam" id="PF00225">
    <property type="entry name" value="Kinesin"/>
    <property type="match status" value="1"/>
</dbReference>
<evidence type="ECO:0000256" key="8">
    <source>
        <dbReference type="SAM" id="MobiDB-lite"/>
    </source>
</evidence>
<dbReference type="InterPro" id="IPR036961">
    <property type="entry name" value="Kinesin_motor_dom_sf"/>
</dbReference>
<dbReference type="PROSITE" id="PS50067">
    <property type="entry name" value="KINESIN_MOTOR_2"/>
    <property type="match status" value="1"/>
</dbReference>
<protein>
    <submittedName>
        <fullName evidence="10">Kinesin, putative</fullName>
    </submittedName>
</protein>
<feature type="compositionally biased region" description="Basic and acidic residues" evidence="8">
    <location>
        <begin position="513"/>
        <end position="523"/>
    </location>
</feature>
<evidence type="ECO:0000259" key="9">
    <source>
        <dbReference type="PROSITE" id="PS50067"/>
    </source>
</evidence>
<evidence type="ECO:0000313" key="11">
    <source>
        <dbReference type="Proteomes" id="UP000002316"/>
    </source>
</evidence>
<dbReference type="Gene3D" id="3.40.850.10">
    <property type="entry name" value="Kinesin motor domain"/>
    <property type="match status" value="1"/>
</dbReference>
<feature type="compositionally biased region" description="Low complexity" evidence="8">
    <location>
        <begin position="537"/>
        <end position="547"/>
    </location>
</feature>
<dbReference type="GeneID" id="23864720"/>
<dbReference type="GO" id="GO:0005524">
    <property type="term" value="F:ATP binding"/>
    <property type="evidence" value="ECO:0007669"/>
    <property type="project" value="UniProtKB-UniRule"/>
</dbReference>
<keyword evidence="4 6" id="KW-0067">ATP-binding</keyword>
<feature type="region of interest" description="Disordered" evidence="8">
    <location>
        <begin position="1049"/>
        <end position="1102"/>
    </location>
</feature>
<name>D0A562_TRYB9</name>
<dbReference type="OrthoDB" id="123929at2759"/>
<feature type="binding site" evidence="6">
    <location>
        <begin position="222"/>
        <end position="229"/>
    </location>
    <ligand>
        <name>ATP</name>
        <dbReference type="ChEBI" id="CHEBI:30616"/>
    </ligand>
</feature>
<dbReference type="InterPro" id="IPR027640">
    <property type="entry name" value="Kinesin-like_fam"/>
</dbReference>
<evidence type="ECO:0000256" key="1">
    <source>
        <dbReference type="ARBA" id="ARBA00004496"/>
    </source>
</evidence>
<feature type="coiled-coil region" evidence="7">
    <location>
        <begin position="588"/>
        <end position="615"/>
    </location>
</feature>
<feature type="domain" description="Kinesin motor" evidence="9">
    <location>
        <begin position="56"/>
        <end position="446"/>
    </location>
</feature>
<dbReference type="KEGG" id="tbg:TbgDal_X15050"/>
<dbReference type="EMBL" id="FN554973">
    <property type="protein sequence ID" value="CBH16406.1"/>
    <property type="molecule type" value="Genomic_DNA"/>
</dbReference>
<dbReference type="GO" id="GO:0007052">
    <property type="term" value="P:mitotic spindle organization"/>
    <property type="evidence" value="ECO:0007669"/>
    <property type="project" value="TreeGrafter"/>
</dbReference>
<dbReference type="PANTHER" id="PTHR47969">
    <property type="entry name" value="CHROMOSOME-ASSOCIATED KINESIN KIF4A-RELATED"/>
    <property type="match status" value="1"/>
</dbReference>
<dbReference type="Proteomes" id="UP000002316">
    <property type="component" value="Chromosome 10"/>
</dbReference>
<evidence type="ECO:0000313" key="10">
    <source>
        <dbReference type="EMBL" id="CBH16406.1"/>
    </source>
</evidence>
<dbReference type="SMART" id="SM00129">
    <property type="entry name" value="KISc"/>
    <property type="match status" value="1"/>
</dbReference>
<dbReference type="InterPro" id="IPR001752">
    <property type="entry name" value="Kinesin_motor_dom"/>
</dbReference>
<keyword evidence="3 6" id="KW-0547">Nucleotide-binding</keyword>
<dbReference type="PRINTS" id="PR00380">
    <property type="entry name" value="KINESINHEAVY"/>
</dbReference>
<feature type="region of interest" description="Disordered" evidence="8">
    <location>
        <begin position="111"/>
        <end position="143"/>
    </location>
</feature>
<accession>D0A562</accession>
<evidence type="ECO:0000256" key="6">
    <source>
        <dbReference type="PROSITE-ProRule" id="PRU00283"/>
    </source>
</evidence>
<dbReference type="GO" id="GO:0003777">
    <property type="term" value="F:microtubule motor activity"/>
    <property type="evidence" value="ECO:0007669"/>
    <property type="project" value="InterPro"/>
</dbReference>